<sequence length="538" mass="61247">MVGCERRRSNRLFLWTGDDLMKMEKQLVTGWAGVVVLLTSLRLVGTNPTTYGWFGGLAVLTVVLVAWQITRVLASWRGDNLTVKATWRLVWQHRWRWSLAVAWLTLLTLPFGLWGLSSRLLVRLRLPATLINFVGLHRHVLGGIAIMGYLVLAIAGGYYLPRFLRQIAPYPLPLRQKGWWRSGWWGIGGGFLGLFTAELLVGVAWWSGSRLPESFSRPMTVGLAFLIWAVLSAVGVWLFIGVLRLAGGQSAAFGSPWRLPDWRLLILLILAGGLNAWQAVNQQPQFMATSIISHRGVDAGHGVQNTLGALRHVSKQRPAYVEMDLHETKDRHWVVLHDENLQQLAQRSVTPHDLTLKQLQRLVVRENGYRDHLVGWETYLRAAEAKHQRLLVEMKTTPQDTPHMIQRFASQYGQRLIHDHDAVHSLDYRVVTRLKQKVPRLPVGYITPFNWVSPRSVPADFYSFQRISLSQEFILAAAQQRINTYVWTPDTAVAMARMWALGTNGQITNEASRLRWVVHQPVATQRWAVLQNFVLSYI</sequence>
<evidence type="ECO:0000313" key="4">
    <source>
        <dbReference type="Proteomes" id="UP000217918"/>
    </source>
</evidence>
<keyword evidence="1" id="KW-0812">Transmembrane</keyword>
<comment type="caution">
    <text evidence="3">The sequence shown here is derived from an EMBL/GenBank/DDBJ whole genome shotgun (WGS) entry which is preliminary data.</text>
</comment>
<feature type="transmembrane region" description="Helical" evidence="1">
    <location>
        <begin position="136"/>
        <end position="161"/>
    </location>
</feature>
<evidence type="ECO:0000259" key="2">
    <source>
        <dbReference type="PROSITE" id="PS51704"/>
    </source>
</evidence>
<feature type="transmembrane region" description="Helical" evidence="1">
    <location>
        <begin position="51"/>
        <end position="74"/>
    </location>
</feature>
<feature type="transmembrane region" description="Helical" evidence="1">
    <location>
        <begin position="264"/>
        <end position="280"/>
    </location>
</feature>
<evidence type="ECO:0000313" key="3">
    <source>
        <dbReference type="EMBL" id="PBQ23285.1"/>
    </source>
</evidence>
<feature type="transmembrane region" description="Helical" evidence="1">
    <location>
        <begin position="27"/>
        <end position="45"/>
    </location>
</feature>
<dbReference type="InterPro" id="IPR030395">
    <property type="entry name" value="GP_PDE_dom"/>
</dbReference>
<proteinExistence type="predicted"/>
<dbReference type="GO" id="GO:0008081">
    <property type="term" value="F:phosphoric diester hydrolase activity"/>
    <property type="evidence" value="ECO:0007669"/>
    <property type="project" value="InterPro"/>
</dbReference>
<name>A0A2A3TWL0_LEVBR</name>
<dbReference type="SUPFAM" id="SSF51695">
    <property type="entry name" value="PLC-like phosphodiesterases"/>
    <property type="match status" value="1"/>
</dbReference>
<dbReference type="CDD" id="cd08579">
    <property type="entry name" value="GDPD_memb_like"/>
    <property type="match status" value="1"/>
</dbReference>
<dbReference type="GO" id="GO:0006629">
    <property type="term" value="P:lipid metabolic process"/>
    <property type="evidence" value="ECO:0007669"/>
    <property type="project" value="InterPro"/>
</dbReference>
<protein>
    <submittedName>
        <fullName evidence="3">Glycerophosphodiester phosphodiesterase</fullName>
    </submittedName>
</protein>
<dbReference type="InterPro" id="IPR017946">
    <property type="entry name" value="PLC-like_Pdiesterase_TIM-brl"/>
</dbReference>
<feature type="transmembrane region" description="Helical" evidence="1">
    <location>
        <begin position="182"/>
        <end position="207"/>
    </location>
</feature>
<dbReference type="PANTHER" id="PTHR46211">
    <property type="entry name" value="GLYCEROPHOSPHORYL DIESTER PHOSPHODIESTERASE"/>
    <property type="match status" value="1"/>
</dbReference>
<accession>A0A2A3TWL0</accession>
<dbReference type="Gene3D" id="3.20.20.190">
    <property type="entry name" value="Phosphatidylinositol (PI) phosphodiesterase"/>
    <property type="match status" value="1"/>
</dbReference>
<dbReference type="PANTHER" id="PTHR46211:SF8">
    <property type="entry name" value="PHOSPHODIESTERASE"/>
    <property type="match status" value="1"/>
</dbReference>
<dbReference type="Pfam" id="PF03009">
    <property type="entry name" value="GDPD"/>
    <property type="match status" value="1"/>
</dbReference>
<dbReference type="Proteomes" id="UP000217918">
    <property type="component" value="Unassembled WGS sequence"/>
</dbReference>
<feature type="transmembrane region" description="Helical" evidence="1">
    <location>
        <begin position="219"/>
        <end position="243"/>
    </location>
</feature>
<dbReference type="EMBL" id="NVYO01000001">
    <property type="protein sequence ID" value="PBQ23285.1"/>
    <property type="molecule type" value="Genomic_DNA"/>
</dbReference>
<reference evidence="3 4" key="1">
    <citation type="submission" date="2017-09" db="EMBL/GenBank/DDBJ databases">
        <title>Genome sequence of Lactobacillus brevis D7.</title>
        <authorList>
            <person name="Kwon M.-S."/>
            <person name="Lim S.K."/>
            <person name="Choi H.-J."/>
        </authorList>
    </citation>
    <scope>NUCLEOTIDE SEQUENCE [LARGE SCALE GENOMIC DNA]</scope>
    <source>
        <strain evidence="3 4">D7</strain>
    </source>
</reference>
<feature type="transmembrane region" description="Helical" evidence="1">
    <location>
        <begin position="95"/>
        <end position="116"/>
    </location>
</feature>
<evidence type="ECO:0000256" key="1">
    <source>
        <dbReference type="SAM" id="Phobius"/>
    </source>
</evidence>
<keyword evidence="1" id="KW-0472">Membrane</keyword>
<feature type="domain" description="GP-PDE" evidence="2">
    <location>
        <begin position="289"/>
        <end position="518"/>
    </location>
</feature>
<dbReference type="AlphaFoldDB" id="A0A2A3TWL0"/>
<organism evidence="3 4">
    <name type="scientific">Levilactobacillus brevis</name>
    <name type="common">Lactobacillus brevis</name>
    <dbReference type="NCBI Taxonomy" id="1580"/>
    <lineage>
        <taxon>Bacteria</taxon>
        <taxon>Bacillati</taxon>
        <taxon>Bacillota</taxon>
        <taxon>Bacilli</taxon>
        <taxon>Lactobacillales</taxon>
        <taxon>Lactobacillaceae</taxon>
        <taxon>Levilactobacillus</taxon>
    </lineage>
</organism>
<keyword evidence="1" id="KW-1133">Transmembrane helix</keyword>
<dbReference type="PROSITE" id="PS51704">
    <property type="entry name" value="GP_PDE"/>
    <property type="match status" value="1"/>
</dbReference>
<gene>
    <name evidence="3" type="ORF">CNR29_04325</name>
</gene>